<dbReference type="AlphaFoldDB" id="A0A9Y2IGG3"/>
<feature type="transmembrane region" description="Helical" evidence="9">
    <location>
        <begin position="318"/>
        <end position="336"/>
    </location>
</feature>
<dbReference type="NCBIfam" id="TIGR00710">
    <property type="entry name" value="efflux_Bcr_CflA"/>
    <property type="match status" value="1"/>
</dbReference>
<feature type="transmembrane region" description="Helical" evidence="9">
    <location>
        <begin position="292"/>
        <end position="312"/>
    </location>
</feature>
<dbReference type="PROSITE" id="PS00216">
    <property type="entry name" value="SUGAR_TRANSPORT_1"/>
    <property type="match status" value="1"/>
</dbReference>
<keyword evidence="4" id="KW-1003">Cell membrane</keyword>
<accession>A0A9Y2IGG3</accession>
<dbReference type="Pfam" id="PF07690">
    <property type="entry name" value="MFS_1"/>
    <property type="match status" value="1"/>
</dbReference>
<feature type="transmembrane region" description="Helical" evidence="9">
    <location>
        <begin position="357"/>
        <end position="376"/>
    </location>
</feature>
<dbReference type="CDD" id="cd17320">
    <property type="entry name" value="MFS_MdfA_MDR_like"/>
    <property type="match status" value="1"/>
</dbReference>
<feature type="transmembrane region" description="Helical" evidence="9">
    <location>
        <begin position="177"/>
        <end position="196"/>
    </location>
</feature>
<feature type="transmembrane region" description="Helical" evidence="9">
    <location>
        <begin position="57"/>
        <end position="77"/>
    </location>
</feature>
<dbReference type="RefSeq" id="WP_285969996.1">
    <property type="nucleotide sequence ID" value="NZ_CP127294.1"/>
</dbReference>
<evidence type="ECO:0000256" key="4">
    <source>
        <dbReference type="ARBA" id="ARBA00022475"/>
    </source>
</evidence>
<dbReference type="GO" id="GO:0005886">
    <property type="term" value="C:plasma membrane"/>
    <property type="evidence" value="ECO:0007669"/>
    <property type="project" value="UniProtKB-SubCell"/>
</dbReference>
<name>A0A9Y2IGG3_9PSEU</name>
<evidence type="ECO:0000256" key="8">
    <source>
        <dbReference type="SAM" id="MobiDB-lite"/>
    </source>
</evidence>
<evidence type="ECO:0000256" key="6">
    <source>
        <dbReference type="ARBA" id="ARBA00022989"/>
    </source>
</evidence>
<evidence type="ECO:0000256" key="5">
    <source>
        <dbReference type="ARBA" id="ARBA00022692"/>
    </source>
</evidence>
<proteinExistence type="inferred from homology"/>
<dbReference type="KEGG" id="acab:QRX50_00365"/>
<evidence type="ECO:0000313" key="12">
    <source>
        <dbReference type="Proteomes" id="UP001236014"/>
    </source>
</evidence>
<dbReference type="Gene3D" id="1.20.1720.10">
    <property type="entry name" value="Multidrug resistance protein D"/>
    <property type="match status" value="1"/>
</dbReference>
<dbReference type="InterPro" id="IPR004812">
    <property type="entry name" value="Efflux_drug-R_Bcr/CmlA"/>
</dbReference>
<feature type="transmembrane region" description="Helical" evidence="9">
    <location>
        <begin position="121"/>
        <end position="138"/>
    </location>
</feature>
<dbReference type="GO" id="GO:0042910">
    <property type="term" value="F:xenobiotic transmembrane transporter activity"/>
    <property type="evidence" value="ECO:0007669"/>
    <property type="project" value="InterPro"/>
</dbReference>
<feature type="transmembrane region" description="Helical" evidence="9">
    <location>
        <begin position="262"/>
        <end position="280"/>
    </location>
</feature>
<dbReference type="NCBIfam" id="NF008314">
    <property type="entry name" value="PRK11102.1"/>
    <property type="match status" value="1"/>
</dbReference>
<dbReference type="InterPro" id="IPR020846">
    <property type="entry name" value="MFS_dom"/>
</dbReference>
<feature type="transmembrane region" description="Helical" evidence="9">
    <location>
        <begin position="89"/>
        <end position="109"/>
    </location>
</feature>
<keyword evidence="12" id="KW-1185">Reference proteome</keyword>
<feature type="domain" description="Major facilitator superfamily (MFS) profile" evidence="10">
    <location>
        <begin position="22"/>
        <end position="407"/>
    </location>
</feature>
<evidence type="ECO:0000313" key="11">
    <source>
        <dbReference type="EMBL" id="WIX79307.1"/>
    </source>
</evidence>
<feature type="transmembrane region" description="Helical" evidence="9">
    <location>
        <begin position="382"/>
        <end position="402"/>
    </location>
</feature>
<sequence length="439" mass="44891">MTNRLEAAPGAGVSAGGGQLKLVLILGVLVALGPLSIDMYLPALPTIAQDLLTSESTIQLTLTGTVLGLALGQLLVGPLSDAFGRRIPLITGSLIHVGASLLCLVAPNVELLTGARVLQGLGASAGAVLALAVVRDLYTDRNAAKLLSRLILVMGVSPVLAPTLGSALLSWTEWRGVFVVLAVIGLASAIAAALALPETLPKQRRQPWELKATVRSYRGLLTDRSFIGLVIVAGLAMAGLFAFISGGSFVFQQEFGLDQQQFGLLFGASAIWLIAATQVNARLMNRYEPAQVLLVASVAAVVAAAVLLVTGLTGFGGMFGIAVPVWAVLFFAGLILPNAPAVALNSHGDNAGTAASLLGAVQFGIGAAVSPVVGVIGNNAAAMAIVMFSGILLAGVVLWVVARPWELTVPDESAGDERVTEPEPAAQPEPKAVACADAV</sequence>
<dbReference type="SUPFAM" id="SSF103473">
    <property type="entry name" value="MFS general substrate transporter"/>
    <property type="match status" value="1"/>
</dbReference>
<evidence type="ECO:0000256" key="9">
    <source>
        <dbReference type="SAM" id="Phobius"/>
    </source>
</evidence>
<reference evidence="11 12" key="1">
    <citation type="submission" date="2023-06" db="EMBL/GenBank/DDBJ databases">
        <authorList>
            <person name="Oyuntsetseg B."/>
            <person name="Kim S.B."/>
        </authorList>
    </citation>
    <scope>NUCLEOTIDE SEQUENCE [LARGE SCALE GENOMIC DNA]</scope>
    <source>
        <strain evidence="11 12">2-15</strain>
    </source>
</reference>
<feature type="region of interest" description="Disordered" evidence="8">
    <location>
        <begin position="411"/>
        <end position="439"/>
    </location>
</feature>
<feature type="transmembrane region" description="Helical" evidence="9">
    <location>
        <begin position="150"/>
        <end position="171"/>
    </location>
</feature>
<keyword evidence="3" id="KW-0813">Transport</keyword>
<comment type="similarity">
    <text evidence="2">Belongs to the major facilitator superfamily. Bcr/CmlA family.</text>
</comment>
<dbReference type="PANTHER" id="PTHR23502:SF132">
    <property type="entry name" value="POLYAMINE TRANSPORTER 2-RELATED"/>
    <property type="match status" value="1"/>
</dbReference>
<evidence type="ECO:0000259" key="10">
    <source>
        <dbReference type="PROSITE" id="PS50850"/>
    </source>
</evidence>
<keyword evidence="6 9" id="KW-1133">Transmembrane helix</keyword>
<dbReference type="GO" id="GO:1990961">
    <property type="term" value="P:xenobiotic detoxification by transmembrane export across the plasma membrane"/>
    <property type="evidence" value="ECO:0007669"/>
    <property type="project" value="InterPro"/>
</dbReference>
<evidence type="ECO:0000256" key="2">
    <source>
        <dbReference type="ARBA" id="ARBA00006236"/>
    </source>
</evidence>
<evidence type="ECO:0000256" key="3">
    <source>
        <dbReference type="ARBA" id="ARBA00022448"/>
    </source>
</evidence>
<dbReference type="InterPro" id="IPR005829">
    <property type="entry name" value="Sugar_transporter_CS"/>
</dbReference>
<gene>
    <name evidence="11" type="ORF">QRX50_00365</name>
</gene>
<dbReference type="InterPro" id="IPR011701">
    <property type="entry name" value="MFS"/>
</dbReference>
<feature type="transmembrane region" description="Helical" evidence="9">
    <location>
        <begin position="20"/>
        <end position="37"/>
    </location>
</feature>
<dbReference type="FunFam" id="1.20.1720.10:FF:000005">
    <property type="entry name" value="Bcr/CflA family efflux transporter"/>
    <property type="match status" value="1"/>
</dbReference>
<keyword evidence="5 9" id="KW-0812">Transmembrane</keyword>
<dbReference type="Proteomes" id="UP001236014">
    <property type="component" value="Chromosome"/>
</dbReference>
<evidence type="ECO:0000256" key="1">
    <source>
        <dbReference type="ARBA" id="ARBA00004651"/>
    </source>
</evidence>
<protein>
    <submittedName>
        <fullName evidence="11">Bcr/CflA family multidrug efflux MFS transporter</fullName>
    </submittedName>
</protein>
<dbReference type="EMBL" id="CP127294">
    <property type="protein sequence ID" value="WIX79307.1"/>
    <property type="molecule type" value="Genomic_DNA"/>
</dbReference>
<feature type="transmembrane region" description="Helical" evidence="9">
    <location>
        <begin position="226"/>
        <end position="250"/>
    </location>
</feature>
<feature type="compositionally biased region" description="Low complexity" evidence="8">
    <location>
        <begin position="422"/>
        <end position="439"/>
    </location>
</feature>
<organism evidence="11 12">
    <name type="scientific">Amycolatopsis carbonis</name>
    <dbReference type="NCBI Taxonomy" id="715471"/>
    <lineage>
        <taxon>Bacteria</taxon>
        <taxon>Bacillati</taxon>
        <taxon>Actinomycetota</taxon>
        <taxon>Actinomycetes</taxon>
        <taxon>Pseudonocardiales</taxon>
        <taxon>Pseudonocardiaceae</taxon>
        <taxon>Amycolatopsis</taxon>
    </lineage>
</organism>
<dbReference type="PANTHER" id="PTHR23502">
    <property type="entry name" value="MAJOR FACILITATOR SUPERFAMILY"/>
    <property type="match status" value="1"/>
</dbReference>
<evidence type="ECO:0000256" key="7">
    <source>
        <dbReference type="ARBA" id="ARBA00023136"/>
    </source>
</evidence>
<keyword evidence="7 9" id="KW-0472">Membrane</keyword>
<comment type="subcellular location">
    <subcellularLocation>
        <location evidence="1">Cell membrane</location>
        <topology evidence="1">Multi-pass membrane protein</topology>
    </subcellularLocation>
</comment>
<dbReference type="InterPro" id="IPR036259">
    <property type="entry name" value="MFS_trans_sf"/>
</dbReference>
<dbReference type="PROSITE" id="PS50850">
    <property type="entry name" value="MFS"/>
    <property type="match status" value="1"/>
</dbReference>